<keyword evidence="6" id="KW-0324">Glycolysis</keyword>
<proteinExistence type="inferred from homology"/>
<comment type="pathway">
    <text evidence="6">Carbohydrate degradation; glycolysis; D-glyceraldehyde 3-phosphate and glycerone phosphate from D-glucose: step 3/4.</text>
</comment>
<feature type="site" description="Important for catalytic activity and substrate specificity; stabilizes the transition state when the phosphoryl donor is PPi; prevents ATP from binding by mimicking the alpha-phosphate group of ATP" evidence="6">
    <location>
        <position position="102"/>
    </location>
</feature>
<keyword evidence="9" id="KW-1185">Reference proteome</keyword>
<feature type="domain" description="Phosphofructokinase" evidence="7">
    <location>
        <begin position="3"/>
        <end position="309"/>
    </location>
</feature>
<feature type="binding site" evidence="6">
    <location>
        <begin position="177"/>
        <end position="179"/>
    </location>
    <ligand>
        <name>substrate</name>
    </ligand>
</feature>
<dbReference type="InterPro" id="IPR050929">
    <property type="entry name" value="PFKA"/>
</dbReference>
<comment type="function">
    <text evidence="6">Catalyzes the phosphorylation of D-fructose 6-phosphate, the first committing step of glycolysis. Uses inorganic phosphate (PPi) as phosphoryl donor instead of ATP like common ATP-dependent phosphofructokinases (ATP-PFKs), which renders the reaction reversible, and can thus function both in glycolysis and gluconeogenesis. Consistently, PPi-PFK can replace the enzymes of both the forward (ATP-PFK) and reverse (fructose-bisphosphatase (FBPase)) reactions.</text>
</comment>
<dbReference type="NCBIfam" id="NF010675">
    <property type="entry name" value="PRK14072.1"/>
    <property type="match status" value="1"/>
</dbReference>
<feature type="binding site" evidence="6">
    <location>
        <position position="10"/>
    </location>
    <ligand>
        <name>diphosphate</name>
        <dbReference type="ChEBI" id="CHEBI:33019"/>
    </ligand>
</feature>
<comment type="cofactor">
    <cofactor evidence="1 6">
        <name>Mg(2+)</name>
        <dbReference type="ChEBI" id="CHEBI:18420"/>
    </cofactor>
</comment>
<dbReference type="PRINTS" id="PR00476">
    <property type="entry name" value="PHFRCTKINASE"/>
</dbReference>
<keyword evidence="2 6" id="KW-0808">Transferase</keyword>
<evidence type="ECO:0000256" key="3">
    <source>
        <dbReference type="ARBA" id="ARBA00022723"/>
    </source>
</evidence>
<evidence type="ECO:0000259" key="7">
    <source>
        <dbReference type="Pfam" id="PF00365"/>
    </source>
</evidence>
<dbReference type="AlphaFoldDB" id="A0A841GGQ4"/>
<dbReference type="HAMAP" id="MF_01978">
    <property type="entry name" value="Phosphofructokinase_II_B2"/>
    <property type="match status" value="1"/>
</dbReference>
<name>A0A841GGQ4_9BACT</name>
<dbReference type="Pfam" id="PF00365">
    <property type="entry name" value="PFK"/>
    <property type="match status" value="1"/>
</dbReference>
<dbReference type="PIRSF" id="PIRSF036483">
    <property type="entry name" value="PFK_XF0274"/>
    <property type="match status" value="1"/>
</dbReference>
<dbReference type="InterPro" id="IPR011404">
    <property type="entry name" value="PPi-PFK"/>
</dbReference>
<evidence type="ECO:0000313" key="8">
    <source>
        <dbReference type="EMBL" id="MBB6062856.1"/>
    </source>
</evidence>
<dbReference type="InterPro" id="IPR000023">
    <property type="entry name" value="Phosphofructokinase_dom"/>
</dbReference>
<evidence type="ECO:0000256" key="4">
    <source>
        <dbReference type="ARBA" id="ARBA00022777"/>
    </source>
</evidence>
<dbReference type="GO" id="GO:0005737">
    <property type="term" value="C:cytoplasm"/>
    <property type="evidence" value="ECO:0007669"/>
    <property type="project" value="UniProtKB-SubCell"/>
</dbReference>
<dbReference type="PANTHER" id="PTHR45770">
    <property type="entry name" value="ATP-DEPENDENT 6-PHOSPHOFRUCTOKINASE 1"/>
    <property type="match status" value="1"/>
</dbReference>
<dbReference type="GO" id="GO:0047334">
    <property type="term" value="F:diphosphate-fructose-6-phosphate 1-phosphotransferase activity"/>
    <property type="evidence" value="ECO:0007669"/>
    <property type="project" value="UniProtKB-EC"/>
</dbReference>
<dbReference type="Proteomes" id="UP000555828">
    <property type="component" value="Unassembled WGS sequence"/>
</dbReference>
<comment type="subunit">
    <text evidence="6">Homodimer.</text>
</comment>
<dbReference type="Gene3D" id="3.40.50.450">
    <property type="match status" value="1"/>
</dbReference>
<feature type="binding site" evidence="6">
    <location>
        <position position="233"/>
    </location>
    <ligand>
        <name>substrate</name>
    </ligand>
</feature>
<dbReference type="GO" id="GO:0006002">
    <property type="term" value="P:fructose 6-phosphate metabolic process"/>
    <property type="evidence" value="ECO:0007669"/>
    <property type="project" value="InterPro"/>
</dbReference>
<comment type="activity regulation">
    <text evidence="6">Non-allosteric.</text>
</comment>
<dbReference type="GO" id="GO:0046872">
    <property type="term" value="F:metal ion binding"/>
    <property type="evidence" value="ECO:0007669"/>
    <property type="project" value="UniProtKB-KW"/>
</dbReference>
<feature type="binding site" evidence="6">
    <location>
        <begin position="129"/>
        <end position="131"/>
    </location>
    <ligand>
        <name>substrate</name>
    </ligand>
</feature>
<evidence type="ECO:0000256" key="2">
    <source>
        <dbReference type="ARBA" id="ARBA00022679"/>
    </source>
</evidence>
<comment type="similarity">
    <text evidence="6">Belongs to the phosphofructokinase type A (PFKA) family. PPi-dependent PFK group II subfamily. Clade 'B2' sub-subfamily.</text>
</comment>
<dbReference type="InterPro" id="IPR022953">
    <property type="entry name" value="ATP_PFK"/>
</dbReference>
<feature type="binding site" evidence="6">
    <location>
        <begin position="283"/>
        <end position="286"/>
    </location>
    <ligand>
        <name>substrate</name>
    </ligand>
</feature>
<sequence length="395" mass="44086">MKVLYAQSGGVTSVINASAYGVLDEAKKAGLEVYVGIHGISGVLRENLLRINDIDIEGLKYTPSAAFGSCRRKLKNQEDINKLFEIFEKHEIEYFFYNGGNDSMDTAWRLHSEAQKRNFPLKVIGVPKTIDNDLPYTDHCPGYGSAAKYIATAMMEATLDLKSMYADSTRVFVMEIMGRHAGWLAAAAGLGWLNGIGPDIILFPEVVFNKERFLDKVDETIRRKGYCSVAVSEGIKYEDGFFVADMGYTDSFGNRQLGGVGFTIAGMVRSELSLKTHVAIPDYLQRSGRHIASKTDVEEAEGVGREAVRLALSGVSGVMVTIERISNDPYKVEFKTVELNKVAEQTKYLPEDFHNEFEVTDKFIEYAKPLIEGEFFPPFKNGLPDYLVIEEVEQQ</sequence>
<dbReference type="InterPro" id="IPR035966">
    <property type="entry name" value="PKF_sf"/>
</dbReference>
<dbReference type="EC" id="2.7.1.90" evidence="6"/>
<protein>
    <recommendedName>
        <fullName evidence="6">Pyrophosphate--fructose 6-phosphate 1-phosphotransferase</fullName>
        <ecNumber evidence="6">2.7.1.90</ecNumber>
    </recommendedName>
    <alternativeName>
        <fullName evidence="6">6-phosphofructokinase, pyrophosphate dependent</fullName>
    </alternativeName>
    <alternativeName>
        <fullName evidence="6">PPi-dependent phosphofructokinase</fullName>
        <shortName evidence="6">PPi-PFK</shortName>
    </alternativeName>
    <alternativeName>
        <fullName evidence="6">Pyrophosphate-dependent 6-phosphofructose-1-kinase</fullName>
    </alternativeName>
</protein>
<accession>A0A841GGQ4</accession>
<feature type="site" description="Important for catalytic activity; stabilizes the transition state when the phosphoryl donor is PPi" evidence="6">
    <location>
        <position position="128"/>
    </location>
</feature>
<keyword evidence="3 6" id="KW-0479">Metal-binding</keyword>
<dbReference type="GO" id="GO:0003872">
    <property type="term" value="F:6-phosphofructokinase activity"/>
    <property type="evidence" value="ECO:0007669"/>
    <property type="project" value="UniProtKB-UniRule"/>
</dbReference>
<keyword evidence="4 6" id="KW-0418">Kinase</keyword>
<comment type="catalytic activity">
    <reaction evidence="6">
        <text>beta-D-fructose 6-phosphate + diphosphate = beta-D-fructose 1,6-bisphosphate + phosphate + H(+)</text>
        <dbReference type="Rhea" id="RHEA:13613"/>
        <dbReference type="ChEBI" id="CHEBI:15378"/>
        <dbReference type="ChEBI" id="CHEBI:32966"/>
        <dbReference type="ChEBI" id="CHEBI:33019"/>
        <dbReference type="ChEBI" id="CHEBI:43474"/>
        <dbReference type="ChEBI" id="CHEBI:57634"/>
        <dbReference type="EC" id="2.7.1.90"/>
    </reaction>
</comment>
<dbReference type="RefSeq" id="WP_184619487.1">
    <property type="nucleotide sequence ID" value="NZ_JACHEX010000003.1"/>
</dbReference>
<evidence type="ECO:0000256" key="1">
    <source>
        <dbReference type="ARBA" id="ARBA00001946"/>
    </source>
</evidence>
<comment type="subcellular location">
    <subcellularLocation>
        <location evidence="6">Cytoplasm</location>
    </subcellularLocation>
</comment>
<feature type="active site" description="Proton acceptor" evidence="6">
    <location>
        <position position="131"/>
    </location>
</feature>
<evidence type="ECO:0000313" key="9">
    <source>
        <dbReference type="Proteomes" id="UP000555828"/>
    </source>
</evidence>
<evidence type="ECO:0000256" key="6">
    <source>
        <dbReference type="HAMAP-Rule" id="MF_01978"/>
    </source>
</evidence>
<gene>
    <name evidence="6" type="primary">pfp</name>
    <name evidence="8" type="ORF">HNP65_001308</name>
</gene>
<comment type="caution">
    <text evidence="8">The sequence shown here is derived from an EMBL/GenBank/DDBJ whole genome shotgun (WGS) entry which is preliminary data.</text>
</comment>
<dbReference type="SUPFAM" id="SSF53784">
    <property type="entry name" value="Phosphofructokinase"/>
    <property type="match status" value="1"/>
</dbReference>
<evidence type="ECO:0000256" key="5">
    <source>
        <dbReference type="ARBA" id="ARBA00022842"/>
    </source>
</evidence>
<dbReference type="UniPathway" id="UPA00109">
    <property type="reaction ID" value="UER00182"/>
</dbReference>
<feature type="binding site" evidence="6">
    <location>
        <position position="101"/>
    </location>
    <ligand>
        <name>Mg(2+)</name>
        <dbReference type="ChEBI" id="CHEBI:18420"/>
        <note>catalytic</note>
    </ligand>
</feature>
<dbReference type="Gene3D" id="3.40.50.460">
    <property type="entry name" value="Phosphofructokinase domain"/>
    <property type="match status" value="1"/>
</dbReference>
<reference evidence="8 9" key="1">
    <citation type="submission" date="2020-08" db="EMBL/GenBank/DDBJ databases">
        <title>Genomic Encyclopedia of Type Strains, Phase IV (KMG-IV): sequencing the most valuable type-strain genomes for metagenomic binning, comparative biology and taxonomic classification.</title>
        <authorList>
            <person name="Goeker M."/>
        </authorList>
    </citation>
    <scope>NUCLEOTIDE SEQUENCE [LARGE SCALE GENOMIC DNA]</scope>
    <source>
        <strain evidence="8 9">DSM 13481</strain>
    </source>
</reference>
<organism evidence="8 9">
    <name type="scientific">Thermosipho japonicus</name>
    <dbReference type="NCBI Taxonomy" id="90323"/>
    <lineage>
        <taxon>Bacteria</taxon>
        <taxon>Thermotogati</taxon>
        <taxon>Thermotogota</taxon>
        <taxon>Thermotogae</taxon>
        <taxon>Thermotogales</taxon>
        <taxon>Fervidobacteriaceae</taxon>
        <taxon>Thermosipho</taxon>
    </lineage>
</organism>
<keyword evidence="5 6" id="KW-0460">Magnesium</keyword>
<dbReference type="EMBL" id="JACHEX010000003">
    <property type="protein sequence ID" value="MBB6062856.1"/>
    <property type="molecule type" value="Genomic_DNA"/>
</dbReference>
<keyword evidence="6" id="KW-0963">Cytoplasm</keyword>